<dbReference type="EMBL" id="JBBPBM010001976">
    <property type="protein sequence ID" value="KAK8480839.1"/>
    <property type="molecule type" value="Genomic_DNA"/>
</dbReference>
<keyword evidence="3" id="KW-1185">Reference proteome</keyword>
<evidence type="ECO:0000313" key="3">
    <source>
        <dbReference type="Proteomes" id="UP001472677"/>
    </source>
</evidence>
<proteinExistence type="predicted"/>
<feature type="compositionally biased region" description="Basic and acidic residues" evidence="1">
    <location>
        <begin position="62"/>
        <end position="76"/>
    </location>
</feature>
<protein>
    <recommendedName>
        <fullName evidence="4">Aspartic peptidase DDI1-type domain-containing protein</fullName>
    </recommendedName>
</protein>
<evidence type="ECO:0008006" key="4">
    <source>
        <dbReference type="Google" id="ProtNLM"/>
    </source>
</evidence>
<gene>
    <name evidence="2" type="ORF">V6N12_055369</name>
</gene>
<sequence length="259" mass="28723">MTPAEIPVEAGATHKQCKAITTRSGRNLQPSNKRKQGEKTVDNPNAAIVSDELATGEAPASVDKDHDIPPPQKETEPAATNPEPKLSRIDTLEDIRQPPPFPQSLKKQKHEYQFKKFFDILKHVHINLPLVEALQQMPNYVKFLKDIVSRKSRIGEFETTAATKACLVTMHNKVPAKRTDPGSFTIPCSIGNHYVGKALCDPGANINLMPKSLFQKLGIGEERPTTVMLQLADRSYIQSEGKIEYILLESTNLFSTPTS</sequence>
<name>A0ABR1ZJW8_9ROSI</name>
<dbReference type="PANTHER" id="PTHR33067">
    <property type="entry name" value="RNA-DIRECTED DNA POLYMERASE-RELATED"/>
    <property type="match status" value="1"/>
</dbReference>
<dbReference type="InterPro" id="IPR021109">
    <property type="entry name" value="Peptidase_aspartic_dom_sf"/>
</dbReference>
<dbReference type="CDD" id="cd00303">
    <property type="entry name" value="retropepsin_like"/>
    <property type="match status" value="1"/>
</dbReference>
<accession>A0ABR1ZJW8</accession>
<dbReference type="Gene3D" id="2.40.70.10">
    <property type="entry name" value="Acid Proteases"/>
    <property type="match status" value="1"/>
</dbReference>
<comment type="caution">
    <text evidence="2">The sequence shown here is derived from an EMBL/GenBank/DDBJ whole genome shotgun (WGS) entry which is preliminary data.</text>
</comment>
<dbReference type="PANTHER" id="PTHR33067:SF32">
    <property type="entry name" value="ASPARTIC PEPTIDASE DDI1-TYPE DOMAIN-CONTAINING PROTEIN"/>
    <property type="match status" value="1"/>
</dbReference>
<evidence type="ECO:0000256" key="1">
    <source>
        <dbReference type="SAM" id="MobiDB-lite"/>
    </source>
</evidence>
<dbReference type="Proteomes" id="UP001472677">
    <property type="component" value="Unassembled WGS sequence"/>
</dbReference>
<organism evidence="2 3">
    <name type="scientific">Hibiscus sabdariffa</name>
    <name type="common">roselle</name>
    <dbReference type="NCBI Taxonomy" id="183260"/>
    <lineage>
        <taxon>Eukaryota</taxon>
        <taxon>Viridiplantae</taxon>
        <taxon>Streptophyta</taxon>
        <taxon>Embryophyta</taxon>
        <taxon>Tracheophyta</taxon>
        <taxon>Spermatophyta</taxon>
        <taxon>Magnoliopsida</taxon>
        <taxon>eudicotyledons</taxon>
        <taxon>Gunneridae</taxon>
        <taxon>Pentapetalae</taxon>
        <taxon>rosids</taxon>
        <taxon>malvids</taxon>
        <taxon>Malvales</taxon>
        <taxon>Malvaceae</taxon>
        <taxon>Malvoideae</taxon>
        <taxon>Hibiscus</taxon>
    </lineage>
</organism>
<evidence type="ECO:0000313" key="2">
    <source>
        <dbReference type="EMBL" id="KAK8480839.1"/>
    </source>
</evidence>
<feature type="compositionally biased region" description="Polar residues" evidence="1">
    <location>
        <begin position="19"/>
        <end position="31"/>
    </location>
</feature>
<feature type="compositionally biased region" description="Basic and acidic residues" evidence="1">
    <location>
        <begin position="85"/>
        <end position="96"/>
    </location>
</feature>
<feature type="region of interest" description="Disordered" evidence="1">
    <location>
        <begin position="1"/>
        <end position="106"/>
    </location>
</feature>
<reference evidence="2 3" key="1">
    <citation type="journal article" date="2024" name="G3 (Bethesda)">
        <title>Genome assembly of Hibiscus sabdariffa L. provides insights into metabolisms of medicinal natural products.</title>
        <authorList>
            <person name="Kim T."/>
        </authorList>
    </citation>
    <scope>NUCLEOTIDE SEQUENCE [LARGE SCALE GENOMIC DNA]</scope>
    <source>
        <strain evidence="2">TK-2024</strain>
        <tissue evidence="2">Old leaves</tissue>
    </source>
</reference>